<gene>
    <name evidence="1" type="ORF">EDC14_103353</name>
</gene>
<sequence>MLLYTVIPPELIFEDDSGENSPCEPVEVKKGAVSLMVQPLSAGQGRITRVISTDPQDFLNPEWQPGTIMSIF</sequence>
<organism evidence="1 2">
    <name type="scientific">Hydrogenispora ethanolica</name>
    <dbReference type="NCBI Taxonomy" id="1082276"/>
    <lineage>
        <taxon>Bacteria</taxon>
        <taxon>Bacillati</taxon>
        <taxon>Bacillota</taxon>
        <taxon>Hydrogenispora</taxon>
    </lineage>
</organism>
<name>A0A4R1R7F2_HYDET</name>
<evidence type="ECO:0000313" key="1">
    <source>
        <dbReference type="EMBL" id="TCL61545.1"/>
    </source>
</evidence>
<keyword evidence="2" id="KW-1185">Reference proteome</keyword>
<dbReference type="Proteomes" id="UP000295008">
    <property type="component" value="Unassembled WGS sequence"/>
</dbReference>
<accession>A0A4R1R7F2</accession>
<comment type="caution">
    <text evidence="1">The sequence shown here is derived from an EMBL/GenBank/DDBJ whole genome shotgun (WGS) entry which is preliminary data.</text>
</comment>
<dbReference type="OrthoDB" id="1683573at2"/>
<protein>
    <submittedName>
        <fullName evidence="1">YlzJ-like protein</fullName>
    </submittedName>
</protein>
<dbReference type="EMBL" id="SLUN01000033">
    <property type="protein sequence ID" value="TCL61545.1"/>
    <property type="molecule type" value="Genomic_DNA"/>
</dbReference>
<dbReference type="InterPro" id="IPR025619">
    <property type="entry name" value="YlzJ"/>
</dbReference>
<dbReference type="AlphaFoldDB" id="A0A4R1R7F2"/>
<dbReference type="Pfam" id="PF14035">
    <property type="entry name" value="YlzJ"/>
    <property type="match status" value="1"/>
</dbReference>
<evidence type="ECO:0000313" key="2">
    <source>
        <dbReference type="Proteomes" id="UP000295008"/>
    </source>
</evidence>
<reference evidence="1 2" key="1">
    <citation type="submission" date="2019-03" db="EMBL/GenBank/DDBJ databases">
        <title>Genomic Encyclopedia of Type Strains, Phase IV (KMG-IV): sequencing the most valuable type-strain genomes for metagenomic binning, comparative biology and taxonomic classification.</title>
        <authorList>
            <person name="Goeker M."/>
        </authorList>
    </citation>
    <scope>NUCLEOTIDE SEQUENCE [LARGE SCALE GENOMIC DNA]</scope>
    <source>
        <strain evidence="1 2">LX-B</strain>
    </source>
</reference>
<proteinExistence type="predicted"/>
<dbReference type="RefSeq" id="WP_132016247.1">
    <property type="nucleotide sequence ID" value="NZ_SLUN01000033.1"/>
</dbReference>